<evidence type="ECO:0000313" key="2">
    <source>
        <dbReference type="EMBL" id="QRM16472.1"/>
    </source>
</evidence>
<gene>
    <name evidence="2" type="primary">ORF49</name>
</gene>
<evidence type="ECO:0000256" key="1">
    <source>
        <dbReference type="SAM" id="Phobius"/>
    </source>
</evidence>
<organism evidence="2">
    <name type="scientific">Anguillid herpesvirus 1</name>
    <dbReference type="NCBI Taxonomy" id="150286"/>
    <lineage>
        <taxon>Viruses</taxon>
        <taxon>Duplodnaviria</taxon>
        <taxon>Heunggongvirae</taxon>
        <taxon>Peploviricota</taxon>
        <taxon>Herviviricetes</taxon>
        <taxon>Herpesvirales</taxon>
        <taxon>Alloherpesviridae</taxon>
        <taxon>Cyvirus</taxon>
        <taxon>Cyvirus anguillidallo1</taxon>
    </lineage>
</organism>
<feature type="transmembrane region" description="Helical" evidence="1">
    <location>
        <begin position="5"/>
        <end position="25"/>
    </location>
</feature>
<reference evidence="2" key="2">
    <citation type="submission" date="2021-02" db="EMBL/GenBank/DDBJ databases">
        <authorList>
            <person name="Vanderplasschen A.F.C."/>
            <person name="Davison A.J."/>
        </authorList>
    </citation>
    <scope>NUCLEOTIDE SEQUENCE</scope>
    <source>
        <strain evidence="2">DK-2008-50-66-1</strain>
    </source>
</reference>
<keyword evidence="1" id="KW-1133">Transmembrane helix</keyword>
<name>A0A8E5ANT4_9VIRU</name>
<proteinExistence type="predicted"/>
<keyword evidence="1" id="KW-0812">Transmembrane</keyword>
<feature type="transmembrane region" description="Helical" evidence="1">
    <location>
        <begin position="173"/>
        <end position="198"/>
    </location>
</feature>
<feature type="transmembrane region" description="Helical" evidence="1">
    <location>
        <begin position="149"/>
        <end position="167"/>
    </location>
</feature>
<dbReference type="EMBL" id="MW580850">
    <property type="protein sequence ID" value="QRM16472.1"/>
    <property type="molecule type" value="Genomic_DNA"/>
</dbReference>
<feature type="transmembrane region" description="Helical" evidence="1">
    <location>
        <begin position="45"/>
        <end position="67"/>
    </location>
</feature>
<keyword evidence="1" id="KW-0472">Membrane</keyword>
<protein>
    <submittedName>
        <fullName evidence="2">Membrane protein ORF49</fullName>
    </submittedName>
</protein>
<accession>A0A8E5ANT4</accession>
<sequence length="230" mass="25566">MICWAVGVVTRVCMCVGLCVLGLYIHARCIETDGLFGMCTRRTCTVHLIVWCVAVVVPLIYTLCNCADKICAWYRSKRGSPIPLSEEEVPLTEACADDKDDEAVDAAEEEEENGVERGEKWMLVKDRRLKRVDESDAIPKRCAGKPKTWFTATVVVLLSIYFCWTILSRRCGWVIYVTPILTAVRILSLAAGTCITSVKRAVTAEHVRNDIDEALEARSKQSGQDLGSCV</sequence>
<reference evidence="2" key="1">
    <citation type="journal article" date="2021" name="Microorganisms">
        <title>Genomes of Anguillid Herpesvirus 1 Strains Reveal Evolutionary Disparities and Low Genetic Diversity in the Genus Cyprinivirus.</title>
        <authorList>
            <person name="Donohoe O."/>
            <person name="Zhang H."/>
            <person name="Delrez N."/>
            <person name="Gao Y."/>
            <person name="Suarez N.M."/>
            <person name="Davison A.J."/>
            <person name="Vanderplasschen A."/>
        </authorList>
    </citation>
    <scope>NUCLEOTIDE SEQUENCE</scope>
    <source>
        <strain evidence="2">DK-2008-50-66-1</strain>
    </source>
</reference>